<keyword evidence="1" id="KW-0812">Transmembrane</keyword>
<protein>
    <submittedName>
        <fullName evidence="2">Uncharacterized protein DUF1634</fullName>
    </submittedName>
</protein>
<name>A0A326UB22_THEHA</name>
<evidence type="ECO:0000256" key="1">
    <source>
        <dbReference type="SAM" id="Phobius"/>
    </source>
</evidence>
<feature type="transmembrane region" description="Helical" evidence="1">
    <location>
        <begin position="84"/>
        <end position="105"/>
    </location>
</feature>
<reference evidence="2 3" key="1">
    <citation type="submission" date="2018-06" db="EMBL/GenBank/DDBJ databases">
        <title>Genomic Encyclopedia of Archaeal and Bacterial Type Strains, Phase II (KMG-II): from individual species to whole genera.</title>
        <authorList>
            <person name="Goeker M."/>
        </authorList>
    </citation>
    <scope>NUCLEOTIDE SEQUENCE [LARGE SCALE GENOMIC DNA]</scope>
    <source>
        <strain evidence="2 3">ATCC BAA-1881</strain>
    </source>
</reference>
<keyword evidence="3" id="KW-1185">Reference proteome</keyword>
<keyword evidence="1" id="KW-0472">Membrane</keyword>
<feature type="transmembrane region" description="Helical" evidence="1">
    <location>
        <begin position="52"/>
        <end position="77"/>
    </location>
</feature>
<sequence>MKRKPARLDFILAWLLNSGTGIASALLTIWLLCTFLGQNLAIPLPFGFGNLSLVTAGIAVIILLPVLRIITMLVAFLTKREYQFAAIAALVLLIIVCAFALGATAA</sequence>
<feature type="transmembrane region" description="Helical" evidence="1">
    <location>
        <begin position="12"/>
        <end position="32"/>
    </location>
</feature>
<dbReference type="InterPro" id="IPR012861">
    <property type="entry name" value="DUF1634"/>
</dbReference>
<evidence type="ECO:0000313" key="2">
    <source>
        <dbReference type="EMBL" id="PZW32575.1"/>
    </source>
</evidence>
<dbReference type="OrthoDB" id="9106625at2"/>
<dbReference type="Pfam" id="PF07843">
    <property type="entry name" value="DUF1634"/>
    <property type="match status" value="1"/>
</dbReference>
<gene>
    <name evidence="2" type="ORF">EI42_01667</name>
</gene>
<dbReference type="EMBL" id="QKUF01000004">
    <property type="protein sequence ID" value="PZW32575.1"/>
    <property type="molecule type" value="Genomic_DNA"/>
</dbReference>
<organism evidence="2 3">
    <name type="scientific">Thermosporothrix hazakensis</name>
    <dbReference type="NCBI Taxonomy" id="644383"/>
    <lineage>
        <taxon>Bacteria</taxon>
        <taxon>Bacillati</taxon>
        <taxon>Chloroflexota</taxon>
        <taxon>Ktedonobacteria</taxon>
        <taxon>Ktedonobacterales</taxon>
        <taxon>Thermosporotrichaceae</taxon>
        <taxon>Thermosporothrix</taxon>
    </lineage>
</organism>
<accession>A0A326UB22</accession>
<dbReference type="RefSeq" id="WP_111320744.1">
    <property type="nucleotide sequence ID" value="NZ_BIFX01000002.1"/>
</dbReference>
<proteinExistence type="predicted"/>
<dbReference type="Proteomes" id="UP000248806">
    <property type="component" value="Unassembled WGS sequence"/>
</dbReference>
<evidence type="ECO:0000313" key="3">
    <source>
        <dbReference type="Proteomes" id="UP000248806"/>
    </source>
</evidence>
<keyword evidence="1" id="KW-1133">Transmembrane helix</keyword>
<comment type="caution">
    <text evidence="2">The sequence shown here is derived from an EMBL/GenBank/DDBJ whole genome shotgun (WGS) entry which is preliminary data.</text>
</comment>
<dbReference type="AlphaFoldDB" id="A0A326UB22"/>